<dbReference type="AlphaFoldDB" id="A0A392SSP1"/>
<sequence length="41" mass="4607">MFLGRYSTAAGRDAHFYDFGSRGFAGFLAFDTFLISVPKIR</sequence>
<proteinExistence type="predicted"/>
<name>A0A392SSP1_9FABA</name>
<evidence type="ECO:0000313" key="1">
    <source>
        <dbReference type="EMBL" id="MCI51234.1"/>
    </source>
</evidence>
<organism evidence="1 2">
    <name type="scientific">Trifolium medium</name>
    <dbReference type="NCBI Taxonomy" id="97028"/>
    <lineage>
        <taxon>Eukaryota</taxon>
        <taxon>Viridiplantae</taxon>
        <taxon>Streptophyta</taxon>
        <taxon>Embryophyta</taxon>
        <taxon>Tracheophyta</taxon>
        <taxon>Spermatophyta</taxon>
        <taxon>Magnoliopsida</taxon>
        <taxon>eudicotyledons</taxon>
        <taxon>Gunneridae</taxon>
        <taxon>Pentapetalae</taxon>
        <taxon>rosids</taxon>
        <taxon>fabids</taxon>
        <taxon>Fabales</taxon>
        <taxon>Fabaceae</taxon>
        <taxon>Papilionoideae</taxon>
        <taxon>50 kb inversion clade</taxon>
        <taxon>NPAAA clade</taxon>
        <taxon>Hologalegina</taxon>
        <taxon>IRL clade</taxon>
        <taxon>Trifolieae</taxon>
        <taxon>Trifolium</taxon>
    </lineage>
</organism>
<keyword evidence="2" id="KW-1185">Reference proteome</keyword>
<accession>A0A392SSP1</accession>
<evidence type="ECO:0000313" key="2">
    <source>
        <dbReference type="Proteomes" id="UP000265520"/>
    </source>
</evidence>
<protein>
    <submittedName>
        <fullName evidence="1">Uncharacterized protein</fullName>
    </submittedName>
</protein>
<dbReference type="EMBL" id="LXQA010428832">
    <property type="protein sequence ID" value="MCI51234.1"/>
    <property type="molecule type" value="Genomic_DNA"/>
</dbReference>
<reference evidence="1 2" key="1">
    <citation type="journal article" date="2018" name="Front. Plant Sci.">
        <title>Red Clover (Trifolium pratense) and Zigzag Clover (T. medium) - A Picture of Genomic Similarities and Differences.</title>
        <authorList>
            <person name="Dluhosova J."/>
            <person name="Istvanek J."/>
            <person name="Nedelnik J."/>
            <person name="Repkova J."/>
        </authorList>
    </citation>
    <scope>NUCLEOTIDE SEQUENCE [LARGE SCALE GENOMIC DNA]</scope>
    <source>
        <strain evidence="2">cv. 10/8</strain>
        <tissue evidence="1">Leaf</tissue>
    </source>
</reference>
<dbReference type="Proteomes" id="UP000265520">
    <property type="component" value="Unassembled WGS sequence"/>
</dbReference>
<comment type="caution">
    <text evidence="1">The sequence shown here is derived from an EMBL/GenBank/DDBJ whole genome shotgun (WGS) entry which is preliminary data.</text>
</comment>